<feature type="transmembrane region" description="Helical" evidence="8">
    <location>
        <begin position="340"/>
        <end position="360"/>
    </location>
</feature>
<dbReference type="STRING" id="573321.SAMN04488505_1011242"/>
<sequence>MTTATQSSSPVSQFFTRLGDSIGRWPTKYIFLFFMALAAVIACVSWGQSQDMALHTRYNNFVIFKHSFFHLIHNQDLYTFYQPEYYDLYKYSPSFALCMGVFAWLPDLPALILFNVANAVVLIIAARKLPFSQKNLNIFLLLILIETMISFTSSQVNALITGLLVLAWYFLENDKPWWATLFIVITFYIKIFGIVGLALCLLYPSRWKSALATICWIIVIGIMPLLVISPSQLLFLYKSWGTLLSHDHGASVGVSLYGWWHTWFGFNMNKQWFVLIGALLFCLPLLRVSSWAQPVYRLHMLASVLIWVVIFNHKGESPTYVIAMAGIGIWYYTQAPTRTNLVLLLLALVFTSFSSTDLITPYKVARTWVEPYAVKAVFCSIIWFKLIWDLTFRAQSIKPKA</sequence>
<keyword evidence="5 8" id="KW-1133">Transmembrane helix</keyword>
<dbReference type="InterPro" id="IPR018584">
    <property type="entry name" value="GT87"/>
</dbReference>
<evidence type="ECO:0000256" key="6">
    <source>
        <dbReference type="ARBA" id="ARBA00023136"/>
    </source>
</evidence>
<feature type="transmembrane region" description="Helical" evidence="8">
    <location>
        <begin position="29"/>
        <end position="47"/>
    </location>
</feature>
<gene>
    <name evidence="9" type="ORF">SAMN04488505_1011242</name>
</gene>
<protein>
    <recommendedName>
        <fullName evidence="11">DUF2029 domain-containing protein</fullName>
    </recommendedName>
</protein>
<feature type="transmembrane region" description="Helical" evidence="8">
    <location>
        <begin position="214"/>
        <end position="237"/>
    </location>
</feature>
<evidence type="ECO:0000256" key="8">
    <source>
        <dbReference type="SAM" id="Phobius"/>
    </source>
</evidence>
<keyword evidence="2" id="KW-1003">Cell membrane</keyword>
<keyword evidence="3" id="KW-0808">Transferase</keyword>
<dbReference type="RefSeq" id="WP_089907503.1">
    <property type="nucleotide sequence ID" value="NZ_FOBB01000001.1"/>
</dbReference>
<feature type="transmembrane region" description="Helical" evidence="8">
    <location>
        <begin position="372"/>
        <end position="392"/>
    </location>
</feature>
<comment type="subcellular location">
    <subcellularLocation>
        <location evidence="1">Cell membrane</location>
        <topology evidence="1">Multi-pass membrane protein</topology>
    </subcellularLocation>
</comment>
<evidence type="ECO:0000256" key="2">
    <source>
        <dbReference type="ARBA" id="ARBA00022475"/>
    </source>
</evidence>
<feature type="transmembrane region" description="Helical" evidence="8">
    <location>
        <begin position="138"/>
        <end position="171"/>
    </location>
</feature>
<evidence type="ECO:0000313" key="9">
    <source>
        <dbReference type="EMBL" id="SEK97160.1"/>
    </source>
</evidence>
<feature type="transmembrane region" description="Helical" evidence="8">
    <location>
        <begin position="271"/>
        <end position="288"/>
    </location>
</feature>
<dbReference type="GO" id="GO:0005886">
    <property type="term" value="C:plasma membrane"/>
    <property type="evidence" value="ECO:0007669"/>
    <property type="project" value="UniProtKB-SubCell"/>
</dbReference>
<name>A0A1H7LEA8_9BACT</name>
<dbReference type="Proteomes" id="UP000198984">
    <property type="component" value="Unassembled WGS sequence"/>
</dbReference>
<organism evidence="9 10">
    <name type="scientific">Chitinophaga rupis</name>
    <dbReference type="NCBI Taxonomy" id="573321"/>
    <lineage>
        <taxon>Bacteria</taxon>
        <taxon>Pseudomonadati</taxon>
        <taxon>Bacteroidota</taxon>
        <taxon>Chitinophagia</taxon>
        <taxon>Chitinophagales</taxon>
        <taxon>Chitinophagaceae</taxon>
        <taxon>Chitinophaga</taxon>
    </lineage>
</organism>
<evidence type="ECO:0000256" key="4">
    <source>
        <dbReference type="ARBA" id="ARBA00022692"/>
    </source>
</evidence>
<dbReference type="EMBL" id="FOBB01000001">
    <property type="protein sequence ID" value="SEK97160.1"/>
    <property type="molecule type" value="Genomic_DNA"/>
</dbReference>
<keyword evidence="4 8" id="KW-0812">Transmembrane</keyword>
<comment type="similarity">
    <text evidence="7">Belongs to the glycosyltransferase 87 family.</text>
</comment>
<reference evidence="9 10" key="1">
    <citation type="submission" date="2016-10" db="EMBL/GenBank/DDBJ databases">
        <authorList>
            <person name="de Groot N.N."/>
        </authorList>
    </citation>
    <scope>NUCLEOTIDE SEQUENCE [LARGE SCALE GENOMIC DNA]</scope>
    <source>
        <strain evidence="9 10">DSM 21039</strain>
    </source>
</reference>
<evidence type="ECO:0008006" key="11">
    <source>
        <dbReference type="Google" id="ProtNLM"/>
    </source>
</evidence>
<dbReference type="OrthoDB" id="1070018at2"/>
<feature type="transmembrane region" description="Helical" evidence="8">
    <location>
        <begin position="108"/>
        <end position="126"/>
    </location>
</feature>
<dbReference type="AlphaFoldDB" id="A0A1H7LEA8"/>
<keyword evidence="6 8" id="KW-0472">Membrane</keyword>
<evidence type="ECO:0000256" key="3">
    <source>
        <dbReference type="ARBA" id="ARBA00022679"/>
    </source>
</evidence>
<keyword evidence="10" id="KW-1185">Reference proteome</keyword>
<accession>A0A1H7LEA8</accession>
<evidence type="ECO:0000256" key="5">
    <source>
        <dbReference type="ARBA" id="ARBA00022989"/>
    </source>
</evidence>
<dbReference type="GO" id="GO:0016758">
    <property type="term" value="F:hexosyltransferase activity"/>
    <property type="evidence" value="ECO:0007669"/>
    <property type="project" value="InterPro"/>
</dbReference>
<evidence type="ECO:0000256" key="1">
    <source>
        <dbReference type="ARBA" id="ARBA00004651"/>
    </source>
</evidence>
<evidence type="ECO:0000256" key="7">
    <source>
        <dbReference type="ARBA" id="ARBA00024033"/>
    </source>
</evidence>
<proteinExistence type="inferred from homology"/>
<dbReference type="Pfam" id="PF09594">
    <property type="entry name" value="GT87"/>
    <property type="match status" value="1"/>
</dbReference>
<feature type="transmembrane region" description="Helical" evidence="8">
    <location>
        <begin position="177"/>
        <end position="202"/>
    </location>
</feature>
<evidence type="ECO:0000313" key="10">
    <source>
        <dbReference type="Proteomes" id="UP000198984"/>
    </source>
</evidence>